<reference evidence="1 2" key="1">
    <citation type="journal article" date="2023" name="Int. J. Syst. Evol. Microbiol.">
        <title>Lactiplantibacillus brownii sp. nov., a novel psychrotolerant species isolated from sauerkraut.</title>
        <authorList>
            <person name="Heng Y.C."/>
            <person name="Silvaraju S."/>
            <person name="Lee J.K.Y."/>
            <person name="Kittelmann S."/>
        </authorList>
    </citation>
    <scope>NUCLEOTIDE SEQUENCE [LARGE SCALE GENOMIC DNA]</scope>
    <source>
        <strain evidence="1 2">WILCCON 0030</strain>
    </source>
</reference>
<sequence length="655" mass="71752">MKKIIRAIGMILALVTITGMGTLCLPTQTVSAAATSDSSIDTWMPDKNLQKVIYSGLHDLSQSANTAGGYNTTSVNQITPAMLADLRYLHVDTTDITDLDGLQYATGLVQADFSNNSISKLPSVMPGGDNLYSLNIGNYALVANSPTWVLSSKVSFKNSTTTYTDLNYGFAGQTVSGTYLPSEDVINYSTDKKSATISFSKLFKGFKQSDGSYKDVTPSISIKYSSNDHLAPVVNTDKKQLELDLSQVSAATTVQIQFAVSASDTNASYSTWDTLNFKVPETDATVTDPVSPSEPTQLTDIKPLSQDNTNVIASKVTALDHFMVNTMMTDSGIYSGYMTEAQKASVDTDNDMFSQITESAGLYLETLAMRGDATAFDNYYTQVKKTFSNGDGAFYWMYNTRTKDYKQGNASLDDLRIMRALTMMQAKSPSAARASEIKDLVTGFKKYSLLNGKMIDGTDFADGTKEPAIRLDYLDMQELKYVYGEGGWSQKDYDDQLKVLENAYLGDSFPWYQTYYYYGDMNGYKAGEYSTLPEAKGEVNSIDSLLVILHLAQIGKAQPASISWIKAHVHNRTLYNNYYTDGTPVEKNSAASSYAIAAMIASTVGDKTMYNDCVQDLNDSQVPDGYGDFSGCLGDIPSKKSATYNNLTALLAYYY</sequence>
<evidence type="ECO:0000313" key="1">
    <source>
        <dbReference type="EMBL" id="MDQ7936320.1"/>
    </source>
</evidence>
<comment type="caution">
    <text evidence="1">The sequence shown here is derived from an EMBL/GenBank/DDBJ whole genome shotgun (WGS) entry which is preliminary data.</text>
</comment>
<dbReference type="InterPro" id="IPR012341">
    <property type="entry name" value="6hp_glycosidase-like_sf"/>
</dbReference>
<dbReference type="InterPro" id="IPR032675">
    <property type="entry name" value="LRR_dom_sf"/>
</dbReference>
<protein>
    <submittedName>
        <fullName evidence="1">Uncharacterized protein</fullName>
    </submittedName>
</protein>
<dbReference type="EMBL" id="JAVCWF010000001">
    <property type="protein sequence ID" value="MDQ7936320.1"/>
    <property type="molecule type" value="Genomic_DNA"/>
</dbReference>
<dbReference type="Gene3D" id="3.80.10.10">
    <property type="entry name" value="Ribonuclease Inhibitor"/>
    <property type="match status" value="1"/>
</dbReference>
<name>A0ABU1A7J8_9LACO</name>
<dbReference type="Proteomes" id="UP001227831">
    <property type="component" value="Unassembled WGS sequence"/>
</dbReference>
<dbReference type="InterPro" id="IPR008928">
    <property type="entry name" value="6-hairpin_glycosidase_sf"/>
</dbReference>
<dbReference type="SUPFAM" id="SSF48208">
    <property type="entry name" value="Six-hairpin glycosidases"/>
    <property type="match status" value="1"/>
</dbReference>
<dbReference type="Gene3D" id="1.50.10.10">
    <property type="match status" value="1"/>
</dbReference>
<organism evidence="1 2">
    <name type="scientific">Lactiplantibacillus brownii</name>
    <dbReference type="NCBI Taxonomy" id="3069269"/>
    <lineage>
        <taxon>Bacteria</taxon>
        <taxon>Bacillati</taxon>
        <taxon>Bacillota</taxon>
        <taxon>Bacilli</taxon>
        <taxon>Lactobacillales</taxon>
        <taxon>Lactobacillaceae</taxon>
        <taxon>Lactiplantibacillus</taxon>
    </lineage>
</organism>
<proteinExistence type="predicted"/>
<gene>
    <name evidence="1" type="ORF">RA086_01465</name>
</gene>
<dbReference type="SUPFAM" id="SSF52075">
    <property type="entry name" value="Outer arm dynein light chain 1"/>
    <property type="match status" value="1"/>
</dbReference>
<accession>A0ABU1A7J8</accession>
<keyword evidence="2" id="KW-1185">Reference proteome</keyword>
<dbReference type="RefSeq" id="WP_308702156.1">
    <property type="nucleotide sequence ID" value="NZ_AP027463.1"/>
</dbReference>
<evidence type="ECO:0000313" key="2">
    <source>
        <dbReference type="Proteomes" id="UP001227831"/>
    </source>
</evidence>